<evidence type="ECO:0000256" key="2">
    <source>
        <dbReference type="ARBA" id="ARBA00023134"/>
    </source>
</evidence>
<dbReference type="EMBL" id="NEDP02003085">
    <property type="protein sequence ID" value="OWF49563.1"/>
    <property type="molecule type" value="Genomic_DNA"/>
</dbReference>
<comment type="caution">
    <text evidence="3">The sequence shown here is derived from an EMBL/GenBank/DDBJ whole genome shotgun (WGS) entry which is preliminary data.</text>
</comment>
<keyword evidence="1" id="KW-0547">Nucleotide-binding</keyword>
<protein>
    <submittedName>
        <fullName evidence="3">Ras-related protein Rab-20</fullName>
    </submittedName>
</protein>
<dbReference type="SMART" id="SM00174">
    <property type="entry name" value="RHO"/>
    <property type="match status" value="1"/>
</dbReference>
<keyword evidence="2" id="KW-0342">GTP-binding</keyword>
<dbReference type="PROSITE" id="PS51419">
    <property type="entry name" value="RAB"/>
    <property type="match status" value="1"/>
</dbReference>
<dbReference type="OrthoDB" id="25896at2759"/>
<evidence type="ECO:0000313" key="3">
    <source>
        <dbReference type="EMBL" id="OWF49563.1"/>
    </source>
</evidence>
<dbReference type="GO" id="GO:0003924">
    <property type="term" value="F:GTPase activity"/>
    <property type="evidence" value="ECO:0007669"/>
    <property type="project" value="InterPro"/>
</dbReference>
<dbReference type="SMART" id="SM00176">
    <property type="entry name" value="RAN"/>
    <property type="match status" value="1"/>
</dbReference>
<evidence type="ECO:0000256" key="1">
    <source>
        <dbReference type="ARBA" id="ARBA00022741"/>
    </source>
</evidence>
<dbReference type="GO" id="GO:0005525">
    <property type="term" value="F:GTP binding"/>
    <property type="evidence" value="ECO:0007669"/>
    <property type="project" value="UniProtKB-KW"/>
</dbReference>
<dbReference type="NCBIfam" id="TIGR00231">
    <property type="entry name" value="small_GTP"/>
    <property type="match status" value="1"/>
</dbReference>
<dbReference type="SUPFAM" id="SSF52540">
    <property type="entry name" value="P-loop containing nucleoside triphosphate hydrolases"/>
    <property type="match status" value="1"/>
</dbReference>
<dbReference type="PANTHER" id="PTHR24073">
    <property type="entry name" value="DRAB5-RELATED"/>
    <property type="match status" value="1"/>
</dbReference>
<dbReference type="InterPro" id="IPR005225">
    <property type="entry name" value="Small_GTP-bd"/>
</dbReference>
<accession>A0A210QLD9</accession>
<dbReference type="SMART" id="SM00175">
    <property type="entry name" value="RAB"/>
    <property type="match status" value="1"/>
</dbReference>
<dbReference type="Gene3D" id="3.40.50.300">
    <property type="entry name" value="P-loop containing nucleotide triphosphate hydrolases"/>
    <property type="match status" value="1"/>
</dbReference>
<dbReference type="Pfam" id="PF00071">
    <property type="entry name" value="Ras"/>
    <property type="match status" value="1"/>
</dbReference>
<dbReference type="Proteomes" id="UP000242188">
    <property type="component" value="Unassembled WGS sequence"/>
</dbReference>
<sequence>MMAETKRKADLKVIILGDYNVGKTSFVCRYIDGTFQTKEPTIGAAFFLKQWGPYNIAVWDTAGDERYTGLSNFYCRNAGAAILAFDMTSVSSFESLWARFIPLLDSALENCIKVVVGMKLDLLDSDRTREITIEEATKFSREINSNIDISHLPKDPYFETSSLKGSNVTEVFEYIFNHCVPLTDAEKRVAGNTGIVDLSKPVNDGAKDKKKCC</sequence>
<dbReference type="InterPro" id="IPR027417">
    <property type="entry name" value="P-loop_NTPase"/>
</dbReference>
<gene>
    <name evidence="3" type="ORF">KP79_PYT23740</name>
</gene>
<dbReference type="InterPro" id="IPR001806">
    <property type="entry name" value="Small_GTPase"/>
</dbReference>
<dbReference type="PROSITE" id="PS51421">
    <property type="entry name" value="RAS"/>
    <property type="match status" value="1"/>
</dbReference>
<reference evidence="3 4" key="1">
    <citation type="journal article" date="2017" name="Nat. Ecol. Evol.">
        <title>Scallop genome provides insights into evolution of bilaterian karyotype and development.</title>
        <authorList>
            <person name="Wang S."/>
            <person name="Zhang J."/>
            <person name="Jiao W."/>
            <person name="Li J."/>
            <person name="Xun X."/>
            <person name="Sun Y."/>
            <person name="Guo X."/>
            <person name="Huan P."/>
            <person name="Dong B."/>
            <person name="Zhang L."/>
            <person name="Hu X."/>
            <person name="Sun X."/>
            <person name="Wang J."/>
            <person name="Zhao C."/>
            <person name="Wang Y."/>
            <person name="Wang D."/>
            <person name="Huang X."/>
            <person name="Wang R."/>
            <person name="Lv J."/>
            <person name="Li Y."/>
            <person name="Zhang Z."/>
            <person name="Liu B."/>
            <person name="Lu W."/>
            <person name="Hui Y."/>
            <person name="Liang J."/>
            <person name="Zhou Z."/>
            <person name="Hou R."/>
            <person name="Li X."/>
            <person name="Liu Y."/>
            <person name="Li H."/>
            <person name="Ning X."/>
            <person name="Lin Y."/>
            <person name="Zhao L."/>
            <person name="Xing Q."/>
            <person name="Dou J."/>
            <person name="Li Y."/>
            <person name="Mao J."/>
            <person name="Guo H."/>
            <person name="Dou H."/>
            <person name="Li T."/>
            <person name="Mu C."/>
            <person name="Jiang W."/>
            <person name="Fu Q."/>
            <person name="Fu X."/>
            <person name="Miao Y."/>
            <person name="Liu J."/>
            <person name="Yu Q."/>
            <person name="Li R."/>
            <person name="Liao H."/>
            <person name="Li X."/>
            <person name="Kong Y."/>
            <person name="Jiang Z."/>
            <person name="Chourrout D."/>
            <person name="Li R."/>
            <person name="Bao Z."/>
        </authorList>
    </citation>
    <scope>NUCLEOTIDE SEQUENCE [LARGE SCALE GENOMIC DNA]</scope>
    <source>
        <strain evidence="3 4">PY_sf001</strain>
    </source>
</reference>
<evidence type="ECO:0000313" key="4">
    <source>
        <dbReference type="Proteomes" id="UP000242188"/>
    </source>
</evidence>
<dbReference type="SMART" id="SM00173">
    <property type="entry name" value="RAS"/>
    <property type="match status" value="1"/>
</dbReference>
<keyword evidence="4" id="KW-1185">Reference proteome</keyword>
<organism evidence="3 4">
    <name type="scientific">Mizuhopecten yessoensis</name>
    <name type="common">Japanese scallop</name>
    <name type="synonym">Patinopecten yessoensis</name>
    <dbReference type="NCBI Taxonomy" id="6573"/>
    <lineage>
        <taxon>Eukaryota</taxon>
        <taxon>Metazoa</taxon>
        <taxon>Spiralia</taxon>
        <taxon>Lophotrochozoa</taxon>
        <taxon>Mollusca</taxon>
        <taxon>Bivalvia</taxon>
        <taxon>Autobranchia</taxon>
        <taxon>Pteriomorphia</taxon>
        <taxon>Pectinida</taxon>
        <taxon>Pectinoidea</taxon>
        <taxon>Pectinidae</taxon>
        <taxon>Mizuhopecten</taxon>
    </lineage>
</organism>
<dbReference type="PRINTS" id="PR00449">
    <property type="entry name" value="RASTRNSFRMNG"/>
</dbReference>
<proteinExistence type="predicted"/>
<name>A0A210QLD9_MIZYE</name>
<dbReference type="STRING" id="6573.A0A210QLD9"/>
<dbReference type="AlphaFoldDB" id="A0A210QLD9"/>